<sequence>MTKNKFVQGVNLIRISMRIMLIVYIFALKITIRKFEEYKKDRSLKYNDFYSLDDNSRCITGSRSETHST</sequence>
<organism evidence="2 3">
    <name type="scientific">Clunio marinus</name>
    <dbReference type="NCBI Taxonomy" id="568069"/>
    <lineage>
        <taxon>Eukaryota</taxon>
        <taxon>Metazoa</taxon>
        <taxon>Ecdysozoa</taxon>
        <taxon>Arthropoda</taxon>
        <taxon>Hexapoda</taxon>
        <taxon>Insecta</taxon>
        <taxon>Pterygota</taxon>
        <taxon>Neoptera</taxon>
        <taxon>Endopterygota</taxon>
        <taxon>Diptera</taxon>
        <taxon>Nematocera</taxon>
        <taxon>Chironomoidea</taxon>
        <taxon>Chironomidae</taxon>
        <taxon>Clunio</taxon>
    </lineage>
</organism>
<gene>
    <name evidence="2" type="ORF">CLUMA_CG015459</name>
</gene>
<dbReference type="AlphaFoldDB" id="A0A1J1IRW9"/>
<reference evidence="2 3" key="1">
    <citation type="submission" date="2015-04" db="EMBL/GenBank/DDBJ databases">
        <authorList>
            <person name="Syromyatnikov M.Y."/>
            <person name="Popov V.N."/>
        </authorList>
    </citation>
    <scope>NUCLEOTIDE SEQUENCE [LARGE SCALE GENOMIC DNA]</scope>
</reference>
<accession>A0A1J1IRW9</accession>
<feature type="transmembrane region" description="Helical" evidence="1">
    <location>
        <begin position="12"/>
        <end position="32"/>
    </location>
</feature>
<keyword evidence="3" id="KW-1185">Reference proteome</keyword>
<proteinExistence type="predicted"/>
<keyword evidence="1" id="KW-1133">Transmembrane helix</keyword>
<evidence type="ECO:0000313" key="3">
    <source>
        <dbReference type="Proteomes" id="UP000183832"/>
    </source>
</evidence>
<keyword evidence="1" id="KW-0812">Transmembrane</keyword>
<evidence type="ECO:0000313" key="2">
    <source>
        <dbReference type="EMBL" id="CRL02458.1"/>
    </source>
</evidence>
<evidence type="ECO:0000256" key="1">
    <source>
        <dbReference type="SAM" id="Phobius"/>
    </source>
</evidence>
<dbReference type="Proteomes" id="UP000183832">
    <property type="component" value="Unassembled WGS sequence"/>
</dbReference>
<dbReference type="EMBL" id="CVRI01000057">
    <property type="protein sequence ID" value="CRL02458.1"/>
    <property type="molecule type" value="Genomic_DNA"/>
</dbReference>
<name>A0A1J1IRW9_9DIPT</name>
<protein>
    <submittedName>
        <fullName evidence="2">CLUMA_CG015459, isoform A</fullName>
    </submittedName>
</protein>
<keyword evidence="1" id="KW-0472">Membrane</keyword>